<evidence type="ECO:0000259" key="4">
    <source>
        <dbReference type="Pfam" id="PF02902"/>
    </source>
</evidence>
<dbReference type="Pfam" id="PF02902">
    <property type="entry name" value="Peptidase_C48"/>
    <property type="match status" value="1"/>
</dbReference>
<evidence type="ECO:0000256" key="3">
    <source>
        <dbReference type="ARBA" id="ARBA00022801"/>
    </source>
</evidence>
<organism evidence="5 6">
    <name type="scientific">Stylosanthes scabra</name>
    <dbReference type="NCBI Taxonomy" id="79078"/>
    <lineage>
        <taxon>Eukaryota</taxon>
        <taxon>Viridiplantae</taxon>
        <taxon>Streptophyta</taxon>
        <taxon>Embryophyta</taxon>
        <taxon>Tracheophyta</taxon>
        <taxon>Spermatophyta</taxon>
        <taxon>Magnoliopsida</taxon>
        <taxon>eudicotyledons</taxon>
        <taxon>Gunneridae</taxon>
        <taxon>Pentapetalae</taxon>
        <taxon>rosids</taxon>
        <taxon>fabids</taxon>
        <taxon>Fabales</taxon>
        <taxon>Fabaceae</taxon>
        <taxon>Papilionoideae</taxon>
        <taxon>50 kb inversion clade</taxon>
        <taxon>dalbergioids sensu lato</taxon>
        <taxon>Dalbergieae</taxon>
        <taxon>Pterocarpus clade</taxon>
        <taxon>Stylosanthes</taxon>
    </lineage>
</organism>
<evidence type="ECO:0000256" key="1">
    <source>
        <dbReference type="ARBA" id="ARBA00005234"/>
    </source>
</evidence>
<gene>
    <name evidence="5" type="ORF">PIB30_006645</name>
</gene>
<reference evidence="5 6" key="1">
    <citation type="journal article" date="2023" name="Plants (Basel)">
        <title>Bridging the Gap: Combining Genomics and Transcriptomics Approaches to Understand Stylosanthes scabra, an Orphan Legume from the Brazilian Caatinga.</title>
        <authorList>
            <person name="Ferreira-Neto J.R.C."/>
            <person name="da Silva M.D."/>
            <person name="Binneck E."/>
            <person name="de Melo N.F."/>
            <person name="da Silva R.H."/>
            <person name="de Melo A.L.T.M."/>
            <person name="Pandolfi V."/>
            <person name="Bustamante F.O."/>
            <person name="Brasileiro-Vidal A.C."/>
            <person name="Benko-Iseppon A.M."/>
        </authorList>
    </citation>
    <scope>NUCLEOTIDE SEQUENCE [LARGE SCALE GENOMIC DNA]</scope>
    <source>
        <tissue evidence="5">Leaves</tissue>
    </source>
</reference>
<dbReference type="InterPro" id="IPR038765">
    <property type="entry name" value="Papain-like_cys_pep_sf"/>
</dbReference>
<evidence type="ECO:0000313" key="6">
    <source>
        <dbReference type="Proteomes" id="UP001341840"/>
    </source>
</evidence>
<keyword evidence="3" id="KW-0378">Hydrolase</keyword>
<dbReference type="SUPFAM" id="SSF54001">
    <property type="entry name" value="Cysteine proteinases"/>
    <property type="match status" value="1"/>
</dbReference>
<dbReference type="Proteomes" id="UP001341840">
    <property type="component" value="Unassembled WGS sequence"/>
</dbReference>
<comment type="caution">
    <text evidence="5">The sequence shown here is derived from an EMBL/GenBank/DDBJ whole genome shotgun (WGS) entry which is preliminary data.</text>
</comment>
<dbReference type="InterPro" id="IPR003653">
    <property type="entry name" value="Peptidase_C48_C"/>
</dbReference>
<evidence type="ECO:0000313" key="5">
    <source>
        <dbReference type="EMBL" id="MED6106701.1"/>
    </source>
</evidence>
<dbReference type="Gene3D" id="3.40.395.10">
    <property type="entry name" value="Adenoviral Proteinase, Chain A"/>
    <property type="match status" value="1"/>
</dbReference>
<keyword evidence="2" id="KW-0645">Protease</keyword>
<dbReference type="EMBL" id="JASCZI010000014">
    <property type="protein sequence ID" value="MED6106701.1"/>
    <property type="molecule type" value="Genomic_DNA"/>
</dbReference>
<name>A0ABU6Q4G8_9FABA</name>
<proteinExistence type="inferred from homology"/>
<protein>
    <recommendedName>
        <fullName evidence="4">Ubiquitin-like protease family profile domain-containing protein</fullName>
    </recommendedName>
</protein>
<keyword evidence="6" id="KW-1185">Reference proteome</keyword>
<sequence>MGYADEIKKVYIPIHKDNHWYLLIVDHKNEDRIYLDSCKCMKERAGRVEALNFAAYKLHNMLKDPKFYEKEESLPPSLLVTTTSGSPMLRNSAISRETADYMLWNG</sequence>
<comment type="similarity">
    <text evidence="1">Belongs to the peptidase C48 family.</text>
</comment>
<evidence type="ECO:0000256" key="2">
    <source>
        <dbReference type="ARBA" id="ARBA00022670"/>
    </source>
</evidence>
<accession>A0ABU6Q4G8</accession>
<feature type="domain" description="Ubiquitin-like protease family profile" evidence="4">
    <location>
        <begin position="6"/>
        <end position="39"/>
    </location>
</feature>